<dbReference type="NCBIfam" id="NF006078">
    <property type="entry name" value="PRK08224.1"/>
    <property type="match status" value="1"/>
</dbReference>
<keyword evidence="9" id="KW-1185">Reference proteome</keyword>
<dbReference type="SUPFAM" id="SSF56091">
    <property type="entry name" value="DNA ligase/mRNA capping enzyme, catalytic domain"/>
    <property type="match status" value="1"/>
</dbReference>
<dbReference type="InterPro" id="IPR012310">
    <property type="entry name" value="DNA_ligase_ATP-dep_cent"/>
</dbReference>
<evidence type="ECO:0000256" key="3">
    <source>
        <dbReference type="ARBA" id="ARBA00022598"/>
    </source>
</evidence>
<reference evidence="9" key="1">
    <citation type="journal article" date="2022" name="Int. J. Syst. Evol. Microbiol.">
        <title>Anaeromyxobacter oryzae sp. nov., Anaeromyxobacter diazotrophicus sp. nov. and Anaeromyxobacter paludicola sp. nov., isolated from paddy soils.</title>
        <authorList>
            <person name="Itoh H."/>
            <person name="Xu Z."/>
            <person name="Mise K."/>
            <person name="Masuda Y."/>
            <person name="Ushijima N."/>
            <person name="Hayakawa C."/>
            <person name="Shiratori Y."/>
            <person name="Senoo K."/>
        </authorList>
    </citation>
    <scope>NUCLEOTIDE SEQUENCE [LARGE SCALE GENOMIC DNA]</scope>
    <source>
        <strain evidence="9">Red630</strain>
    </source>
</reference>
<evidence type="ECO:0000313" key="8">
    <source>
        <dbReference type="EMBL" id="BDG10534.1"/>
    </source>
</evidence>
<proteinExistence type="inferred from homology"/>
<evidence type="ECO:0000256" key="4">
    <source>
        <dbReference type="ARBA" id="ARBA00034003"/>
    </source>
</evidence>
<dbReference type="PANTHER" id="PTHR45674:SF4">
    <property type="entry name" value="DNA LIGASE 1"/>
    <property type="match status" value="1"/>
</dbReference>
<dbReference type="InterPro" id="IPR044119">
    <property type="entry name" value="Adenylation_LigC-like"/>
</dbReference>
<dbReference type="Proteomes" id="UP001162734">
    <property type="component" value="Chromosome"/>
</dbReference>
<dbReference type="SUPFAM" id="SSF50249">
    <property type="entry name" value="Nucleic acid-binding proteins"/>
    <property type="match status" value="1"/>
</dbReference>
<gene>
    <name evidence="8" type="primary">ligC</name>
    <name evidence="8" type="ORF">AMPC_36470</name>
</gene>
<dbReference type="Pfam" id="PF04679">
    <property type="entry name" value="DNA_ligase_A_C"/>
    <property type="match status" value="1"/>
</dbReference>
<dbReference type="EC" id="6.5.1.1" evidence="2"/>
<evidence type="ECO:0000256" key="5">
    <source>
        <dbReference type="SAM" id="MobiDB-lite"/>
    </source>
</evidence>
<dbReference type="Gene3D" id="3.30.470.30">
    <property type="entry name" value="DNA ligase/mRNA capping enzyme"/>
    <property type="match status" value="1"/>
</dbReference>
<evidence type="ECO:0000313" key="9">
    <source>
        <dbReference type="Proteomes" id="UP001162734"/>
    </source>
</evidence>
<dbReference type="InterPro" id="IPR050191">
    <property type="entry name" value="ATP-dep_DNA_ligase"/>
</dbReference>
<dbReference type="Gene3D" id="3.30.1490.70">
    <property type="match status" value="1"/>
</dbReference>
<keyword evidence="3 8" id="KW-0436">Ligase</keyword>
<evidence type="ECO:0000256" key="1">
    <source>
        <dbReference type="ARBA" id="ARBA00007572"/>
    </source>
</evidence>
<dbReference type="InterPro" id="IPR044117">
    <property type="entry name" value="OBF_LigC-like"/>
</dbReference>
<dbReference type="Pfam" id="PF01068">
    <property type="entry name" value="DNA_ligase_A_M"/>
    <property type="match status" value="1"/>
</dbReference>
<evidence type="ECO:0000259" key="6">
    <source>
        <dbReference type="Pfam" id="PF01068"/>
    </source>
</evidence>
<dbReference type="Gene3D" id="2.40.50.140">
    <property type="entry name" value="Nucleic acid-binding proteins"/>
    <property type="match status" value="1"/>
</dbReference>
<protein>
    <recommendedName>
        <fullName evidence="2">DNA ligase (ATP)</fullName>
        <ecNumber evidence="2">6.5.1.1</ecNumber>
    </recommendedName>
</protein>
<name>A0ABM7XF59_9BACT</name>
<evidence type="ECO:0000256" key="2">
    <source>
        <dbReference type="ARBA" id="ARBA00012727"/>
    </source>
</evidence>
<evidence type="ECO:0000259" key="7">
    <source>
        <dbReference type="Pfam" id="PF04679"/>
    </source>
</evidence>
<dbReference type="PANTHER" id="PTHR45674">
    <property type="entry name" value="DNA LIGASE 1/3 FAMILY MEMBER"/>
    <property type="match status" value="1"/>
</dbReference>
<dbReference type="RefSeq" id="WP_248343043.1">
    <property type="nucleotide sequence ID" value="NZ_AP025592.1"/>
</dbReference>
<dbReference type="CDD" id="cd07970">
    <property type="entry name" value="OBF_DNA_ligase_LigC"/>
    <property type="match status" value="1"/>
</dbReference>
<dbReference type="CDD" id="cd07905">
    <property type="entry name" value="Adenylation_DNA_ligase_LigC"/>
    <property type="match status" value="1"/>
</dbReference>
<feature type="domain" description="ATP-dependent DNA ligase family profile" evidence="6">
    <location>
        <begin position="29"/>
        <end position="205"/>
    </location>
</feature>
<dbReference type="EMBL" id="AP025592">
    <property type="protein sequence ID" value="BDG10534.1"/>
    <property type="molecule type" value="Genomic_DNA"/>
</dbReference>
<organism evidence="8 9">
    <name type="scientific">Anaeromyxobacter paludicola</name>
    <dbReference type="NCBI Taxonomy" id="2918171"/>
    <lineage>
        <taxon>Bacteria</taxon>
        <taxon>Pseudomonadati</taxon>
        <taxon>Myxococcota</taxon>
        <taxon>Myxococcia</taxon>
        <taxon>Myxococcales</taxon>
        <taxon>Cystobacterineae</taxon>
        <taxon>Anaeromyxobacteraceae</taxon>
        <taxon>Anaeromyxobacter</taxon>
    </lineage>
</organism>
<comment type="similarity">
    <text evidence="1">Belongs to the ATP-dependent DNA ligase family.</text>
</comment>
<accession>A0ABM7XF59</accession>
<dbReference type="GO" id="GO:0016874">
    <property type="term" value="F:ligase activity"/>
    <property type="evidence" value="ECO:0007669"/>
    <property type="project" value="UniProtKB-KW"/>
</dbReference>
<dbReference type="InterPro" id="IPR012309">
    <property type="entry name" value="DNA_ligase_ATP-dep_C"/>
</dbReference>
<dbReference type="InterPro" id="IPR012340">
    <property type="entry name" value="NA-bd_OB-fold"/>
</dbReference>
<feature type="region of interest" description="Disordered" evidence="5">
    <location>
        <begin position="326"/>
        <end position="351"/>
    </location>
</feature>
<comment type="catalytic activity">
    <reaction evidence="4">
        <text>ATP + (deoxyribonucleotide)n-3'-hydroxyl + 5'-phospho-(deoxyribonucleotide)m = (deoxyribonucleotide)n+m + AMP + diphosphate.</text>
        <dbReference type="EC" id="6.5.1.1"/>
    </reaction>
</comment>
<feature type="domain" description="DNA ligase ATP-dependent C-terminal" evidence="7">
    <location>
        <begin position="223"/>
        <end position="326"/>
    </location>
</feature>
<sequence>MDWPPLALPIQPPFPPMEARLEDDLPAGEGWQLEPKWDGFRCLAYRDGAEVALQSKAGQPLGRYFPELVQALGTLPAPRFILDGEIVVPVAEGFSFEDLLQRIHPAESRIRRLSRERPAALLVFDLLADERGRLLADEPLSARRAALERFAAAFLGDGPVRLSPVARDREEALGWLSGRAGVDGVVAKRAAAPYRGGERDMVKVKPERTADCVVGGFRWAAKGREVGSLLLGLYRDDGRLDHVGHCSGFDAATRRAFTATLPALASNGPGTGFSGTAPGGPSRWARGRSTEWVAVRPELVVEVAFRHVSGGRFRHGTRLVRLRPDKRPDQCRLEQLGAAGRAELEPPGADP</sequence>